<keyword evidence="3" id="KW-1185">Reference proteome</keyword>
<feature type="transmembrane region" description="Helical" evidence="1">
    <location>
        <begin position="59"/>
        <end position="77"/>
    </location>
</feature>
<accession>A0A1I1UYJ1</accession>
<dbReference type="RefSeq" id="WP_091991899.1">
    <property type="nucleotide sequence ID" value="NZ_FOLO01000101.1"/>
</dbReference>
<evidence type="ECO:0000313" key="2">
    <source>
        <dbReference type="EMBL" id="SFD75892.1"/>
    </source>
</evidence>
<dbReference type="Proteomes" id="UP000198862">
    <property type="component" value="Unassembled WGS sequence"/>
</dbReference>
<reference evidence="2 3" key="1">
    <citation type="submission" date="2016-10" db="EMBL/GenBank/DDBJ databases">
        <authorList>
            <person name="de Groot N.N."/>
        </authorList>
    </citation>
    <scope>NUCLEOTIDE SEQUENCE [LARGE SCALE GENOMIC DNA]</scope>
    <source>
        <strain evidence="2 3">DSM 6059</strain>
    </source>
</reference>
<name>A0A1I1UYJ1_9GAMM</name>
<keyword evidence="1" id="KW-1133">Transmembrane helix</keyword>
<keyword evidence="1" id="KW-0812">Transmembrane</keyword>
<gene>
    <name evidence="2" type="ORF">SAMN02745724_05375</name>
</gene>
<evidence type="ECO:0000313" key="3">
    <source>
        <dbReference type="Proteomes" id="UP000198862"/>
    </source>
</evidence>
<proteinExistence type="predicted"/>
<keyword evidence="1" id="KW-0472">Membrane</keyword>
<feature type="transmembrane region" description="Helical" evidence="1">
    <location>
        <begin position="6"/>
        <end position="22"/>
    </location>
</feature>
<sequence>MYYLITFTLNIVLGMYLTRIEISKFSTENQKTTLMGGWPFSLVLLLGLLLNLLGESMQYEFESLIFIIIGTGIFYFIEINKILKDIKLNKS</sequence>
<organism evidence="2 3">
    <name type="scientific">Pseudoalteromonas denitrificans DSM 6059</name>
    <dbReference type="NCBI Taxonomy" id="1123010"/>
    <lineage>
        <taxon>Bacteria</taxon>
        <taxon>Pseudomonadati</taxon>
        <taxon>Pseudomonadota</taxon>
        <taxon>Gammaproteobacteria</taxon>
        <taxon>Alteromonadales</taxon>
        <taxon>Pseudoalteromonadaceae</taxon>
        <taxon>Pseudoalteromonas</taxon>
    </lineage>
</organism>
<feature type="transmembrane region" description="Helical" evidence="1">
    <location>
        <begin position="34"/>
        <end position="53"/>
    </location>
</feature>
<dbReference type="AlphaFoldDB" id="A0A1I1UYJ1"/>
<evidence type="ECO:0000256" key="1">
    <source>
        <dbReference type="SAM" id="Phobius"/>
    </source>
</evidence>
<dbReference type="EMBL" id="FOLO01000101">
    <property type="protein sequence ID" value="SFD75892.1"/>
    <property type="molecule type" value="Genomic_DNA"/>
</dbReference>
<protein>
    <submittedName>
        <fullName evidence="2">Uncharacterized protein</fullName>
    </submittedName>
</protein>